<dbReference type="GO" id="GO:0016121">
    <property type="term" value="P:carotene catabolic process"/>
    <property type="evidence" value="ECO:0007669"/>
    <property type="project" value="TreeGrafter"/>
</dbReference>
<evidence type="ECO:0000313" key="7">
    <source>
        <dbReference type="EMBL" id="CAD6338924.1"/>
    </source>
</evidence>
<comment type="cofactor">
    <cofactor evidence="6">
        <name>Fe(2+)</name>
        <dbReference type="ChEBI" id="CHEBI:29033"/>
    </cofactor>
    <text evidence="6">Binds 1 Fe(2+) ion per subunit.</text>
</comment>
<evidence type="ECO:0000256" key="5">
    <source>
        <dbReference type="ARBA" id="ARBA00023004"/>
    </source>
</evidence>
<keyword evidence="2 6" id="KW-0479">Metal-binding</keyword>
<dbReference type="PANTHER" id="PTHR10543:SF142">
    <property type="entry name" value="OS06G0162550 PROTEIN"/>
    <property type="match status" value="1"/>
</dbReference>
<name>A0A811S9N2_9POAL</name>
<proteinExistence type="inferred from homology"/>
<keyword evidence="4" id="KW-0560">Oxidoreductase</keyword>
<dbReference type="GO" id="GO:0009570">
    <property type="term" value="C:chloroplast stroma"/>
    <property type="evidence" value="ECO:0007669"/>
    <property type="project" value="TreeGrafter"/>
</dbReference>
<sequence length="130" mass="15098">MDFPVINENFTGIINKYGYAQVVDSVATSKTGLIKYKMIAKLHFDVHDKENKQFISVEYHALQEKQFCSGVQFVAKKNGIHEDDGWVITYVHDEEVYIIDAKRFSDEPIAKITLPQRVPYGFHGNYFYKK</sequence>
<evidence type="ECO:0000313" key="8">
    <source>
        <dbReference type="Proteomes" id="UP000604825"/>
    </source>
</evidence>
<dbReference type="AlphaFoldDB" id="A0A811S9N2"/>
<evidence type="ECO:0000256" key="3">
    <source>
        <dbReference type="ARBA" id="ARBA00022946"/>
    </source>
</evidence>
<protein>
    <submittedName>
        <fullName evidence="7">Uncharacterized protein</fullName>
    </submittedName>
</protein>
<dbReference type="Proteomes" id="UP000604825">
    <property type="component" value="Unassembled WGS sequence"/>
</dbReference>
<comment type="caution">
    <text evidence="7">The sequence shown here is derived from an EMBL/GenBank/DDBJ whole genome shotgun (WGS) entry which is preliminary data.</text>
</comment>
<evidence type="ECO:0000256" key="1">
    <source>
        <dbReference type="ARBA" id="ARBA00006787"/>
    </source>
</evidence>
<gene>
    <name evidence="7" type="ORF">NCGR_LOCUS63022</name>
</gene>
<keyword evidence="8" id="KW-1185">Reference proteome</keyword>
<evidence type="ECO:0000256" key="4">
    <source>
        <dbReference type="ARBA" id="ARBA00022964"/>
    </source>
</evidence>
<evidence type="ECO:0000256" key="6">
    <source>
        <dbReference type="PIRSR" id="PIRSR604294-1"/>
    </source>
</evidence>
<keyword evidence="5 6" id="KW-0408">Iron</keyword>
<feature type="binding site" evidence="6">
    <location>
        <position position="123"/>
    </location>
    <ligand>
        <name>Fe cation</name>
        <dbReference type="ChEBI" id="CHEBI:24875"/>
        <note>catalytic</note>
    </ligand>
</feature>
<organism evidence="7 8">
    <name type="scientific">Miscanthus lutarioriparius</name>
    <dbReference type="NCBI Taxonomy" id="422564"/>
    <lineage>
        <taxon>Eukaryota</taxon>
        <taxon>Viridiplantae</taxon>
        <taxon>Streptophyta</taxon>
        <taxon>Embryophyta</taxon>
        <taxon>Tracheophyta</taxon>
        <taxon>Spermatophyta</taxon>
        <taxon>Magnoliopsida</taxon>
        <taxon>Liliopsida</taxon>
        <taxon>Poales</taxon>
        <taxon>Poaceae</taxon>
        <taxon>PACMAD clade</taxon>
        <taxon>Panicoideae</taxon>
        <taxon>Andropogonodae</taxon>
        <taxon>Andropogoneae</taxon>
        <taxon>Saccharinae</taxon>
        <taxon>Miscanthus</taxon>
    </lineage>
</organism>
<dbReference type="OrthoDB" id="763867at2759"/>
<dbReference type="PANTHER" id="PTHR10543">
    <property type="entry name" value="BETA-CAROTENE DIOXYGENASE"/>
    <property type="match status" value="1"/>
</dbReference>
<evidence type="ECO:0000256" key="2">
    <source>
        <dbReference type="ARBA" id="ARBA00022723"/>
    </source>
</evidence>
<dbReference type="Pfam" id="PF03055">
    <property type="entry name" value="RPE65"/>
    <property type="match status" value="1"/>
</dbReference>
<comment type="similarity">
    <text evidence="1">Belongs to the carotenoid oxygenase family.</text>
</comment>
<reference evidence="7" key="1">
    <citation type="submission" date="2020-10" db="EMBL/GenBank/DDBJ databases">
        <authorList>
            <person name="Han B."/>
            <person name="Lu T."/>
            <person name="Zhao Q."/>
            <person name="Huang X."/>
            <person name="Zhao Y."/>
        </authorList>
    </citation>
    <scope>NUCLEOTIDE SEQUENCE</scope>
</reference>
<dbReference type="GO" id="GO:0010436">
    <property type="term" value="F:carotenoid dioxygenase activity"/>
    <property type="evidence" value="ECO:0007669"/>
    <property type="project" value="TreeGrafter"/>
</dbReference>
<keyword evidence="3" id="KW-0809">Transit peptide</keyword>
<accession>A0A811S9N2</accession>
<dbReference type="InterPro" id="IPR004294">
    <property type="entry name" value="Carotenoid_Oase"/>
</dbReference>
<keyword evidence="4" id="KW-0223">Dioxygenase</keyword>
<dbReference type="EMBL" id="CAJGYO010000019">
    <property type="protein sequence ID" value="CAD6338924.1"/>
    <property type="molecule type" value="Genomic_DNA"/>
</dbReference>
<dbReference type="GO" id="GO:0046872">
    <property type="term" value="F:metal ion binding"/>
    <property type="evidence" value="ECO:0007669"/>
    <property type="project" value="UniProtKB-KW"/>
</dbReference>